<evidence type="ECO:0000313" key="3">
    <source>
        <dbReference type="Proteomes" id="UP000470302"/>
    </source>
</evidence>
<proteinExistence type="predicted"/>
<dbReference type="AlphaFoldDB" id="A0A845G1R3"/>
<comment type="caution">
    <text evidence="2">The sequence shown here is derived from an EMBL/GenBank/DDBJ whole genome shotgun (WGS) entry which is preliminary data.</text>
</comment>
<protein>
    <submittedName>
        <fullName evidence="2">PIN domain-containing protein</fullName>
    </submittedName>
</protein>
<reference evidence="2 3" key="1">
    <citation type="submission" date="2020-01" db="EMBL/GenBank/DDBJ databases">
        <title>Novel species isolated from a subtropical stream in China.</title>
        <authorList>
            <person name="Lu H."/>
        </authorList>
    </citation>
    <scope>NUCLEOTIDE SEQUENCE [LARGE SCALE GENOMIC DNA]</scope>
    <source>
        <strain evidence="2 3">FT82W</strain>
    </source>
</reference>
<gene>
    <name evidence="2" type="ORF">GTP91_06625</name>
</gene>
<sequence length="131" mass="14666">MIGLDTNVLVRYFMQDDARQSAQAKALVNSLSVSNRGFVSLVVVSEFVWVLSYVFQLSRNDVNEILGRLSRMPEFKLEKIVVFLRALRLCNTSSADFIDCLIFSVAKRAGCSHTATFDRKATKVAGVLRVD</sequence>
<dbReference type="PANTHER" id="PTHR39664">
    <property type="match status" value="1"/>
</dbReference>
<dbReference type="SUPFAM" id="SSF88723">
    <property type="entry name" value="PIN domain-like"/>
    <property type="match status" value="1"/>
</dbReference>
<feature type="domain" description="PIN" evidence="1">
    <location>
        <begin position="4"/>
        <end position="126"/>
    </location>
</feature>
<dbReference type="EMBL" id="WWCW01000013">
    <property type="protein sequence ID" value="MYM86859.1"/>
    <property type="molecule type" value="Genomic_DNA"/>
</dbReference>
<accession>A0A845G1R3</accession>
<dbReference type="Proteomes" id="UP000470302">
    <property type="component" value="Unassembled WGS sequence"/>
</dbReference>
<evidence type="ECO:0000259" key="1">
    <source>
        <dbReference type="Pfam" id="PF01850"/>
    </source>
</evidence>
<dbReference type="RefSeq" id="WP_161096063.1">
    <property type="nucleotide sequence ID" value="NZ_WWCW01000013.1"/>
</dbReference>
<dbReference type="CDD" id="cd18683">
    <property type="entry name" value="PIN_VapC-like"/>
    <property type="match status" value="1"/>
</dbReference>
<organism evidence="2 3">
    <name type="scientific">Duganella vulcania</name>
    <dbReference type="NCBI Taxonomy" id="2692166"/>
    <lineage>
        <taxon>Bacteria</taxon>
        <taxon>Pseudomonadati</taxon>
        <taxon>Pseudomonadota</taxon>
        <taxon>Betaproteobacteria</taxon>
        <taxon>Burkholderiales</taxon>
        <taxon>Oxalobacteraceae</taxon>
        <taxon>Telluria group</taxon>
        <taxon>Duganella</taxon>
    </lineage>
</organism>
<evidence type="ECO:0000313" key="2">
    <source>
        <dbReference type="EMBL" id="MYM86859.1"/>
    </source>
</evidence>
<dbReference type="Pfam" id="PF01850">
    <property type="entry name" value="PIN"/>
    <property type="match status" value="1"/>
</dbReference>
<dbReference type="PANTHER" id="PTHR39664:SF2">
    <property type="entry name" value="NUCLEIC ACID-BINDING PROTEIN, CONTAINING PIN DOMAIN-RELATED"/>
    <property type="match status" value="1"/>
</dbReference>
<dbReference type="InterPro" id="IPR029060">
    <property type="entry name" value="PIN-like_dom_sf"/>
</dbReference>
<dbReference type="Gene3D" id="3.40.50.1010">
    <property type="entry name" value="5'-nuclease"/>
    <property type="match status" value="1"/>
</dbReference>
<name>A0A845G1R3_9BURK</name>
<dbReference type="InterPro" id="IPR002716">
    <property type="entry name" value="PIN_dom"/>
</dbReference>